<gene>
    <name evidence="1" type="ORF">OINT_1001201</name>
</gene>
<accession>C4WJ05</accession>
<dbReference type="Proteomes" id="UP000004386">
    <property type="component" value="Unassembled WGS sequence"/>
</dbReference>
<proteinExistence type="predicted"/>
<sequence length="35" mass="4121">MQLMFFIFNGFFETQLHRKLNPQSCSLVQSEAKLS</sequence>
<comment type="caution">
    <text evidence="1">The sequence shown here is derived from an EMBL/GenBank/DDBJ whole genome shotgun (WGS) entry which is preliminary data.</text>
</comment>
<evidence type="ECO:0000313" key="1">
    <source>
        <dbReference type="EMBL" id="EEQ95806.1"/>
    </source>
</evidence>
<dbReference type="HOGENOM" id="CLU_3366140_0_0_5"/>
<organism evidence="1 2">
    <name type="scientific">Brucella intermedia LMG 3301</name>
    <dbReference type="NCBI Taxonomy" id="641118"/>
    <lineage>
        <taxon>Bacteria</taxon>
        <taxon>Pseudomonadati</taxon>
        <taxon>Pseudomonadota</taxon>
        <taxon>Alphaproteobacteria</taxon>
        <taxon>Hyphomicrobiales</taxon>
        <taxon>Brucellaceae</taxon>
        <taxon>Brucella/Ochrobactrum group</taxon>
        <taxon>Brucella</taxon>
    </lineage>
</organism>
<reference evidence="1 2" key="1">
    <citation type="submission" date="2009-05" db="EMBL/GenBank/DDBJ databases">
        <authorList>
            <person name="Setubal J.C."/>
            <person name="Boyle S."/>
            <person name="Crasta O.R."/>
            <person name="Gillespie J.J."/>
            <person name="Kenyon R.W."/>
            <person name="Lu J."/>
            <person name="Mane S."/>
            <person name="Nagrani S."/>
            <person name="Shallom J.M."/>
            <person name="Shallom S."/>
            <person name="Shukla M."/>
            <person name="Snyder E.E."/>
            <person name="Sobral B.W."/>
            <person name="Wattam A.R."/>
            <person name="Will R."/>
            <person name="Williams K."/>
            <person name="Yoo H."/>
            <person name="Munk C."/>
            <person name="Tapia R."/>
            <person name="Green L."/>
            <person name="Rogers Y."/>
            <person name="Detter J.C."/>
            <person name="Bruce D."/>
            <person name="Brettin T.S."/>
            <person name="Tsolis R."/>
        </authorList>
    </citation>
    <scope>NUCLEOTIDE SEQUENCE [LARGE SCALE GENOMIC DNA]</scope>
    <source>
        <strain evidence="1 2">LMG 3301</strain>
    </source>
</reference>
<dbReference type="EMBL" id="ACQA01000001">
    <property type="protein sequence ID" value="EEQ95806.1"/>
    <property type="molecule type" value="Genomic_DNA"/>
</dbReference>
<protein>
    <submittedName>
        <fullName evidence="1">Uncharacterized protein</fullName>
    </submittedName>
</protein>
<name>C4WJ05_9HYPH</name>
<evidence type="ECO:0000313" key="2">
    <source>
        <dbReference type="Proteomes" id="UP000004386"/>
    </source>
</evidence>
<dbReference type="AlphaFoldDB" id="C4WJ05"/>